<name>A0A212CSU0_CEREH</name>
<dbReference type="EMBL" id="MKHE01000013">
    <property type="protein sequence ID" value="OWK09053.1"/>
    <property type="molecule type" value="Genomic_DNA"/>
</dbReference>
<accession>A0A212CSU0</accession>
<dbReference type="Proteomes" id="UP000242450">
    <property type="component" value="Chromosome 13"/>
</dbReference>
<organism evidence="1 2">
    <name type="scientific">Cervus elaphus hippelaphus</name>
    <name type="common">European red deer</name>
    <dbReference type="NCBI Taxonomy" id="46360"/>
    <lineage>
        <taxon>Eukaryota</taxon>
        <taxon>Metazoa</taxon>
        <taxon>Chordata</taxon>
        <taxon>Craniata</taxon>
        <taxon>Vertebrata</taxon>
        <taxon>Euteleostomi</taxon>
        <taxon>Mammalia</taxon>
        <taxon>Eutheria</taxon>
        <taxon>Laurasiatheria</taxon>
        <taxon>Artiodactyla</taxon>
        <taxon>Ruminantia</taxon>
        <taxon>Pecora</taxon>
        <taxon>Cervidae</taxon>
        <taxon>Cervinae</taxon>
        <taxon>Cervus</taxon>
    </lineage>
</organism>
<dbReference type="AlphaFoldDB" id="A0A212CSU0"/>
<sequence>MMVKYGHSECKTLKYPCTLTLPRLPLKVNFSGSSLLKHLEFYDDFRKLLDHTTLKFAKYTHKFPSACSLVLSNSFSDNSVNGNFIQPQWIPYMSQ</sequence>
<gene>
    <name evidence="1" type="ORF">Celaphus_00015314</name>
</gene>
<evidence type="ECO:0000313" key="1">
    <source>
        <dbReference type="EMBL" id="OWK09053.1"/>
    </source>
</evidence>
<protein>
    <submittedName>
        <fullName evidence="1">Uncharacterized protein</fullName>
    </submittedName>
</protein>
<feature type="non-terminal residue" evidence="1">
    <location>
        <position position="95"/>
    </location>
</feature>
<evidence type="ECO:0000313" key="2">
    <source>
        <dbReference type="Proteomes" id="UP000242450"/>
    </source>
</evidence>
<comment type="caution">
    <text evidence="1">The sequence shown here is derived from an EMBL/GenBank/DDBJ whole genome shotgun (WGS) entry which is preliminary data.</text>
</comment>
<reference evidence="1 2" key="1">
    <citation type="journal article" date="2018" name="Mol. Genet. Genomics">
        <title>The red deer Cervus elaphus genome CerEla1.0: sequencing, annotating, genes, and chromosomes.</title>
        <authorList>
            <person name="Bana N.A."/>
            <person name="Nyiri A."/>
            <person name="Nagy J."/>
            <person name="Frank K."/>
            <person name="Nagy T."/>
            <person name="Steger V."/>
            <person name="Schiller M."/>
            <person name="Lakatos P."/>
            <person name="Sugar L."/>
            <person name="Horn P."/>
            <person name="Barta E."/>
            <person name="Orosz L."/>
        </authorList>
    </citation>
    <scope>NUCLEOTIDE SEQUENCE [LARGE SCALE GENOMIC DNA]</scope>
    <source>
        <strain evidence="1">Hungarian</strain>
    </source>
</reference>
<proteinExistence type="predicted"/>
<dbReference type="OrthoDB" id="10264550at2759"/>
<keyword evidence="2" id="KW-1185">Reference proteome</keyword>